<keyword evidence="4 7" id="KW-0560">Oxidoreductase</keyword>
<keyword evidence="3 7" id="KW-0479">Metal-binding</keyword>
<dbReference type="PRINTS" id="PR00359">
    <property type="entry name" value="BP450"/>
</dbReference>
<dbReference type="InterPro" id="IPR002397">
    <property type="entry name" value="Cyt_P450_B"/>
</dbReference>
<evidence type="ECO:0000313" key="8">
    <source>
        <dbReference type="EMBL" id="TKI64052.1"/>
    </source>
</evidence>
<evidence type="ECO:0000256" key="1">
    <source>
        <dbReference type="ARBA" id="ARBA00010617"/>
    </source>
</evidence>
<dbReference type="SUPFAM" id="SSF48264">
    <property type="entry name" value="Cytochrome P450"/>
    <property type="match status" value="1"/>
</dbReference>
<accession>A0A4U2YTP7</accession>
<name>A0A4U2YTP7_9ACTN</name>
<evidence type="ECO:0000256" key="3">
    <source>
        <dbReference type="ARBA" id="ARBA00022723"/>
    </source>
</evidence>
<dbReference type="GO" id="GO:0036199">
    <property type="term" value="F:cholest-4-en-3-one 26-monooxygenase activity"/>
    <property type="evidence" value="ECO:0007669"/>
    <property type="project" value="TreeGrafter"/>
</dbReference>
<comment type="similarity">
    <text evidence="1 7">Belongs to the cytochrome P450 family.</text>
</comment>
<evidence type="ECO:0000256" key="2">
    <source>
        <dbReference type="ARBA" id="ARBA00022617"/>
    </source>
</evidence>
<dbReference type="OrthoDB" id="502624at2"/>
<keyword evidence="6 7" id="KW-0503">Monooxygenase</keyword>
<sequence>MAVTEVSSRLRSGLRTVTLPPPVPRELRRLVTGVPGVVRETVHWGVIHGLPGLVLRRAAKQGDLQARMVMAGGDVAGPIEEIRAVGPVVRAKFSNVVTSHAGVREVLTRDDFVTGFPGKDGPLSSIAEATAPRSIHPLEPPSLLATDPPDHTRYRRLVTGVFTKRAVERLRGRTEELATELLDALEEKARRGETVDVVADYCAPLPVAVIAEILGVPEDQHERVLGFGAAAAPSLDLGLGLGQYRRVHRALAQFDDWLGDHLAELRRNPGDNLLSQLVHAEVDGAGLDETELRATAGLVLAAGFETTVNLLSNGIALLAAHPDQLAKLRAQEASWPNTVEEVLRYDPPVLLTARQATVDTDLLGHQVRAGTLVAAVLWGANRDPEVFADPNAFDVTRANAREHISFSSGRHHCLGASLARMEGEVGLRAFFERFGDVDLVVGARRRTTRILRGYETLPVVLGPPAGLP</sequence>
<gene>
    <name evidence="8" type="ORF">FC770_02435</name>
</gene>
<evidence type="ECO:0000256" key="7">
    <source>
        <dbReference type="RuleBase" id="RU000461"/>
    </source>
</evidence>
<dbReference type="EMBL" id="SZPY01000001">
    <property type="protein sequence ID" value="TKI64052.1"/>
    <property type="molecule type" value="Genomic_DNA"/>
</dbReference>
<reference evidence="8 9" key="1">
    <citation type="submission" date="2019-04" db="EMBL/GenBank/DDBJ databases">
        <authorList>
            <person name="Dong K."/>
        </authorList>
    </citation>
    <scope>NUCLEOTIDE SEQUENCE [LARGE SCALE GENOMIC DNA]</scope>
    <source>
        <strain evidence="9">dk3543</strain>
    </source>
</reference>
<proteinExistence type="inferred from homology"/>
<dbReference type="InterPro" id="IPR017972">
    <property type="entry name" value="Cyt_P450_CS"/>
</dbReference>
<dbReference type="InterPro" id="IPR036396">
    <property type="entry name" value="Cyt_P450_sf"/>
</dbReference>
<dbReference type="Proteomes" id="UP000307808">
    <property type="component" value="Unassembled WGS sequence"/>
</dbReference>
<dbReference type="GO" id="GO:0020037">
    <property type="term" value="F:heme binding"/>
    <property type="evidence" value="ECO:0007669"/>
    <property type="project" value="InterPro"/>
</dbReference>
<dbReference type="PRINTS" id="PR00385">
    <property type="entry name" value="P450"/>
</dbReference>
<dbReference type="PANTHER" id="PTHR46696">
    <property type="entry name" value="P450, PUTATIVE (EUROFUNG)-RELATED"/>
    <property type="match status" value="1"/>
</dbReference>
<keyword evidence="5 7" id="KW-0408">Iron</keyword>
<dbReference type="InterPro" id="IPR001128">
    <property type="entry name" value="Cyt_P450"/>
</dbReference>
<dbReference type="PROSITE" id="PS00086">
    <property type="entry name" value="CYTOCHROME_P450"/>
    <property type="match status" value="1"/>
</dbReference>
<dbReference type="RefSeq" id="WP_137064516.1">
    <property type="nucleotide sequence ID" value="NZ_CP040748.1"/>
</dbReference>
<dbReference type="Gene3D" id="1.10.630.10">
    <property type="entry name" value="Cytochrome P450"/>
    <property type="match status" value="1"/>
</dbReference>
<comment type="caution">
    <text evidence="8">The sequence shown here is derived from an EMBL/GenBank/DDBJ whole genome shotgun (WGS) entry which is preliminary data.</text>
</comment>
<dbReference type="Pfam" id="PF00067">
    <property type="entry name" value="p450"/>
    <property type="match status" value="2"/>
</dbReference>
<dbReference type="GO" id="GO:0005506">
    <property type="term" value="F:iron ion binding"/>
    <property type="evidence" value="ECO:0007669"/>
    <property type="project" value="InterPro"/>
</dbReference>
<dbReference type="GO" id="GO:0008395">
    <property type="term" value="F:steroid hydroxylase activity"/>
    <property type="evidence" value="ECO:0007669"/>
    <property type="project" value="TreeGrafter"/>
</dbReference>
<evidence type="ECO:0000256" key="4">
    <source>
        <dbReference type="ARBA" id="ARBA00023002"/>
    </source>
</evidence>
<dbReference type="AlphaFoldDB" id="A0A4U2YTP7"/>
<keyword evidence="2 7" id="KW-0349">Heme</keyword>
<dbReference type="PANTHER" id="PTHR46696:SF4">
    <property type="entry name" value="BIOTIN BIOSYNTHESIS CYTOCHROME P450"/>
    <property type="match status" value="1"/>
</dbReference>
<dbReference type="FunFam" id="1.10.630.10:FF:000018">
    <property type="entry name" value="Cytochrome P450 monooxygenase"/>
    <property type="match status" value="1"/>
</dbReference>
<dbReference type="GO" id="GO:0006707">
    <property type="term" value="P:cholesterol catabolic process"/>
    <property type="evidence" value="ECO:0007669"/>
    <property type="project" value="TreeGrafter"/>
</dbReference>
<evidence type="ECO:0000313" key="9">
    <source>
        <dbReference type="Proteomes" id="UP000307808"/>
    </source>
</evidence>
<protein>
    <submittedName>
        <fullName evidence="8">Cytochrome P450</fullName>
    </submittedName>
</protein>
<evidence type="ECO:0000256" key="5">
    <source>
        <dbReference type="ARBA" id="ARBA00023004"/>
    </source>
</evidence>
<keyword evidence="9" id="KW-1185">Reference proteome</keyword>
<evidence type="ECO:0000256" key="6">
    <source>
        <dbReference type="ARBA" id="ARBA00023033"/>
    </source>
</evidence>
<organism evidence="8 9">
    <name type="scientific">Nocardioides jishulii</name>
    <dbReference type="NCBI Taxonomy" id="2575440"/>
    <lineage>
        <taxon>Bacteria</taxon>
        <taxon>Bacillati</taxon>
        <taxon>Actinomycetota</taxon>
        <taxon>Actinomycetes</taxon>
        <taxon>Propionibacteriales</taxon>
        <taxon>Nocardioidaceae</taxon>
        <taxon>Nocardioides</taxon>
    </lineage>
</organism>
<dbReference type="CDD" id="cd20625">
    <property type="entry name" value="CYP164-like"/>
    <property type="match status" value="1"/>
</dbReference>